<organism evidence="1 2">
    <name type="scientific">Anaerotruncus colihominis</name>
    <dbReference type="NCBI Taxonomy" id="169435"/>
    <lineage>
        <taxon>Bacteria</taxon>
        <taxon>Bacillati</taxon>
        <taxon>Bacillota</taxon>
        <taxon>Clostridia</taxon>
        <taxon>Eubacteriales</taxon>
        <taxon>Oscillospiraceae</taxon>
        <taxon>Anaerotruncus</taxon>
    </lineage>
</organism>
<reference evidence="1 2" key="1">
    <citation type="submission" date="2019-06" db="EMBL/GenBank/DDBJ databases">
        <title>Draft genome sequences of 15 bacterial species constituting the stable defined intestinal microbiota of the GM15 gnotobiotic mouse model.</title>
        <authorList>
            <person name="Elie C."/>
            <person name="Mathieu A."/>
            <person name="Saliou A."/>
            <person name="Darnaud M."/>
            <person name="Leulier F."/>
            <person name="Tamellini A."/>
        </authorList>
    </citation>
    <scope>NUCLEOTIDE SEQUENCE [LARGE SCALE GENOMIC DNA]</scope>
    <source>
        <strain evidence="1 2">JM4-15</strain>
    </source>
</reference>
<name>A0A845SZS3_9FIRM</name>
<evidence type="ECO:0000313" key="2">
    <source>
        <dbReference type="Proteomes" id="UP000462501"/>
    </source>
</evidence>
<accession>A0A845SZS3</accession>
<proteinExistence type="predicted"/>
<protein>
    <submittedName>
        <fullName evidence="1">Phosphoglycerate mutase</fullName>
    </submittedName>
</protein>
<comment type="caution">
    <text evidence="1">The sequence shown here is derived from an EMBL/GenBank/DDBJ whole genome shotgun (WGS) entry which is preliminary data.</text>
</comment>
<dbReference type="Proteomes" id="UP000462501">
    <property type="component" value="Unassembled WGS sequence"/>
</dbReference>
<sequence length="55" mass="6628">MKYGNWTVYRNTKIKTIDLYLFHSYPIRDNFGGETRWKGRERGKEFHGTARNFAV</sequence>
<dbReference type="EMBL" id="VIQT01000015">
    <property type="protein sequence ID" value="NDO39752.1"/>
    <property type="molecule type" value="Genomic_DNA"/>
</dbReference>
<gene>
    <name evidence="1" type="ORF">FMM72_10940</name>
</gene>
<dbReference type="AlphaFoldDB" id="A0A845SZS3"/>
<evidence type="ECO:0000313" key="1">
    <source>
        <dbReference type="EMBL" id="NDO39752.1"/>
    </source>
</evidence>